<dbReference type="InterPro" id="IPR003343">
    <property type="entry name" value="Big_2"/>
</dbReference>
<comment type="caution">
    <text evidence="3">The sequence shown here is derived from an EMBL/GenBank/DDBJ whole genome shotgun (WGS) entry which is preliminary data.</text>
</comment>
<evidence type="ECO:0000259" key="1">
    <source>
        <dbReference type="Pfam" id="PF02368"/>
    </source>
</evidence>
<dbReference type="EMBL" id="BAABFA010000008">
    <property type="protein sequence ID" value="GAA4463186.1"/>
    <property type="molecule type" value="Genomic_DNA"/>
</dbReference>
<dbReference type="Gene3D" id="2.60.40.1080">
    <property type="match status" value="1"/>
</dbReference>
<gene>
    <name evidence="3" type="ORF">GCM10023093_11090</name>
</gene>
<evidence type="ECO:0000313" key="3">
    <source>
        <dbReference type="EMBL" id="GAA4463186.1"/>
    </source>
</evidence>
<evidence type="ECO:0008006" key="5">
    <source>
        <dbReference type="Google" id="ProtNLM"/>
    </source>
</evidence>
<dbReference type="SUPFAM" id="SSF63829">
    <property type="entry name" value="Calcium-dependent phosphotriesterase"/>
    <property type="match status" value="1"/>
</dbReference>
<feature type="domain" description="BIG2" evidence="1">
    <location>
        <begin position="406"/>
        <end position="435"/>
    </location>
</feature>
<organism evidence="3 4">
    <name type="scientific">Nemorincola caseinilytica</name>
    <dbReference type="NCBI Taxonomy" id="2054315"/>
    <lineage>
        <taxon>Bacteria</taxon>
        <taxon>Pseudomonadati</taxon>
        <taxon>Bacteroidota</taxon>
        <taxon>Chitinophagia</taxon>
        <taxon>Chitinophagales</taxon>
        <taxon>Chitinophagaceae</taxon>
        <taxon>Nemorincola</taxon>
    </lineage>
</organism>
<evidence type="ECO:0000259" key="2">
    <source>
        <dbReference type="Pfam" id="PF18962"/>
    </source>
</evidence>
<protein>
    <recommendedName>
        <fullName evidence="5">Secretion system C-terminal sorting domain-containing protein</fullName>
    </recommendedName>
</protein>
<sequence length="541" mass="57713">MYGNAQYYIPENQVWAFGDSVLVNFTSGAPIVSISSVRAFEGAASIANSHGELLFYTEGETVHNRLGNVMPSGTSVIPTDFDSYSTTQGAVIVPFLNDTNKYYLFSISYSPWGGIYNVCQLSYSVIDMSLDGGLGDVVPGTANTFLMDSVSEKMIAIAGNNCNIWLLAHRSDSSLFYVYEITKHGISPPLVQNVGLFSATALPFAGNGYHHGAMKCSHDRRSLFLACYQLNSIIERGTGELYDFNPSTGIISNCRQIASEALYSAEFSPDKTKLYATSIDTNLIIQLDLSLSDPAAIKASRTRFTTFSPGPYACQPHSLRLAPDGKIYVAVAGGPYYLNSINHPNAAGTACDYTDSTLNLYPHGTAFSLPNLVWKVQGVADTITGPSNVCIGDSIMLYNSIPGSLWTSSDPLIASVDLVTGKVKGISAGTATITYKVAEGECFAVRYITVNECETAVNTLGNNATINIYPNPVSGSLTIHCPSCTAVSALTLCDVAGRQILSASIPHTSATIDLSPIPPGIYICTISGSSPATIHKIITKQ</sequence>
<keyword evidence="4" id="KW-1185">Reference proteome</keyword>
<feature type="domain" description="Secretion system C-terminal sorting" evidence="2">
    <location>
        <begin position="468"/>
        <end position="538"/>
    </location>
</feature>
<dbReference type="Proteomes" id="UP001500067">
    <property type="component" value="Unassembled WGS sequence"/>
</dbReference>
<name>A0ABP8NAH9_9BACT</name>
<dbReference type="Pfam" id="PF02368">
    <property type="entry name" value="Big_2"/>
    <property type="match status" value="1"/>
</dbReference>
<dbReference type="InterPro" id="IPR026444">
    <property type="entry name" value="Secre_tail"/>
</dbReference>
<dbReference type="Pfam" id="PF18962">
    <property type="entry name" value="Por_Secre_tail"/>
    <property type="match status" value="1"/>
</dbReference>
<reference evidence="4" key="1">
    <citation type="journal article" date="2019" name="Int. J. Syst. Evol. Microbiol.">
        <title>The Global Catalogue of Microorganisms (GCM) 10K type strain sequencing project: providing services to taxonomists for standard genome sequencing and annotation.</title>
        <authorList>
            <consortium name="The Broad Institute Genomics Platform"/>
            <consortium name="The Broad Institute Genome Sequencing Center for Infectious Disease"/>
            <person name="Wu L."/>
            <person name="Ma J."/>
        </authorList>
    </citation>
    <scope>NUCLEOTIDE SEQUENCE [LARGE SCALE GENOMIC DNA]</scope>
    <source>
        <strain evidence="4">JCM 32105</strain>
    </source>
</reference>
<evidence type="ECO:0000313" key="4">
    <source>
        <dbReference type="Proteomes" id="UP001500067"/>
    </source>
</evidence>
<accession>A0ABP8NAH9</accession>
<dbReference type="NCBIfam" id="TIGR04183">
    <property type="entry name" value="Por_Secre_tail"/>
    <property type="match status" value="1"/>
</dbReference>
<proteinExistence type="predicted"/>